<dbReference type="AlphaFoldDB" id="A0A7S2WW22"/>
<evidence type="ECO:0000313" key="2">
    <source>
        <dbReference type="EMBL" id="CAD9710749.1"/>
    </source>
</evidence>
<feature type="compositionally biased region" description="Basic and acidic residues" evidence="1">
    <location>
        <begin position="450"/>
        <end position="468"/>
    </location>
</feature>
<gene>
    <name evidence="2" type="ORF">RMAR1173_LOCUS21743</name>
</gene>
<proteinExistence type="predicted"/>
<feature type="region of interest" description="Disordered" evidence="1">
    <location>
        <begin position="448"/>
        <end position="529"/>
    </location>
</feature>
<accession>A0A7S2WW22</accession>
<dbReference type="CDD" id="cd11296">
    <property type="entry name" value="O-FucT_like"/>
    <property type="match status" value="1"/>
</dbReference>
<dbReference type="EMBL" id="HBHJ01032828">
    <property type="protein sequence ID" value="CAD9710749.1"/>
    <property type="molecule type" value="Transcribed_RNA"/>
</dbReference>
<evidence type="ECO:0000256" key="1">
    <source>
        <dbReference type="SAM" id="MobiDB-lite"/>
    </source>
</evidence>
<sequence length="529" mass="59530">MMERFIFFFPVDDGFSGALRAVIYILLLARDLDRTALVMPFTLGSAHNYSSNLSTCALDLLVDLRHWSQVLPHLMPMSFLVVSEEQETSETPPWLSVLEETDYCVNEGIPCPDFFTCPPGFSERYAWCSAQVGVVPLNDRMSFLEASKHIHRWASSTTVGSGEGDAALRKFMKPWATQESWGRLTNRTLCLCSGEYFRVRKSSHTGQGNYQRFHTMRQHLRFHPAIEATAQDWRHRAIGSARYLAVYIRRSDYEWKFEDLGFSFSAILAYTRLIFSKLLRQGKGQWGAGSRVMIATEDWTPALEHIVNISNLPVIHQSAENFRLSPDVPVLVPRSIVSYATDLLACAHADFFLGTNVGSNSDFIVDLGRGRNSTTFGHLIVEHEPTQLGASATVHDHAAVLSAELAKLHFESLGPFSHTERKDAVDFFKQAWPVETRETQAVRAAASAQLREERQKRADERLRRAKERERRKKARQASNQTHGDGAEAEAQVPLVVKNKPQWQSLRLGRSRMSKSNRGVKSSSGGGNGT</sequence>
<protein>
    <submittedName>
        <fullName evidence="2">Uncharacterized protein</fullName>
    </submittedName>
</protein>
<name>A0A7S2WW22_9STRA</name>
<organism evidence="2">
    <name type="scientific">Rhizochromulina marina</name>
    <dbReference type="NCBI Taxonomy" id="1034831"/>
    <lineage>
        <taxon>Eukaryota</taxon>
        <taxon>Sar</taxon>
        <taxon>Stramenopiles</taxon>
        <taxon>Ochrophyta</taxon>
        <taxon>Dictyochophyceae</taxon>
        <taxon>Rhizochromulinales</taxon>
        <taxon>Rhizochromulina</taxon>
    </lineage>
</organism>
<reference evidence="2" key="1">
    <citation type="submission" date="2021-01" db="EMBL/GenBank/DDBJ databases">
        <authorList>
            <person name="Corre E."/>
            <person name="Pelletier E."/>
            <person name="Niang G."/>
            <person name="Scheremetjew M."/>
            <person name="Finn R."/>
            <person name="Kale V."/>
            <person name="Holt S."/>
            <person name="Cochrane G."/>
            <person name="Meng A."/>
            <person name="Brown T."/>
            <person name="Cohen L."/>
        </authorList>
    </citation>
    <scope>NUCLEOTIDE SEQUENCE</scope>
    <source>
        <strain evidence="2">CCMP1243</strain>
    </source>
</reference>